<name>A0A1C7NWC9_9HYPH</name>
<comment type="function">
    <text evidence="2">Antitoxin component of a type II toxin-antitoxin (TA) system.</text>
</comment>
<dbReference type="InterPro" id="IPR006442">
    <property type="entry name" value="Antitoxin_Phd/YefM"/>
</dbReference>
<protein>
    <recommendedName>
        <fullName evidence="2">Antitoxin</fullName>
    </recommendedName>
</protein>
<dbReference type="NCBIfam" id="TIGR01552">
    <property type="entry name" value="phd_fam"/>
    <property type="match status" value="1"/>
</dbReference>
<dbReference type="InterPro" id="IPR036165">
    <property type="entry name" value="YefM-like_sf"/>
</dbReference>
<organism evidence="4 5">
    <name type="scientific">Pararhizobium polonicum</name>
    <dbReference type="NCBI Taxonomy" id="1612624"/>
    <lineage>
        <taxon>Bacteria</taxon>
        <taxon>Pseudomonadati</taxon>
        <taxon>Pseudomonadota</taxon>
        <taxon>Alphaproteobacteria</taxon>
        <taxon>Hyphomicrobiales</taxon>
        <taxon>Rhizobiaceae</taxon>
        <taxon>Rhizobium/Agrobacterium group</taxon>
        <taxon>Pararhizobium</taxon>
    </lineage>
</organism>
<dbReference type="EMBL" id="LGLV01000015">
    <property type="protein sequence ID" value="OBZ93338.1"/>
    <property type="molecule type" value="Genomic_DNA"/>
</dbReference>
<evidence type="ECO:0000313" key="5">
    <source>
        <dbReference type="Proteomes" id="UP000093111"/>
    </source>
</evidence>
<keyword evidence="5" id="KW-1185">Reference proteome</keyword>
<sequence length="101" mass="11356">MSTTFSSREFNQDTGRAKKAAVDGPVFITDRGRPAHVLLSIEEYQKLTRDRSDLPDAEASGQNHKKNILELLAMPGLEDIDDDFEFPEMKGDWGLKVPDFS</sequence>
<comment type="caution">
    <text evidence="4">The sequence shown here is derived from an EMBL/GenBank/DDBJ whole genome shotgun (WGS) entry which is preliminary data.</text>
</comment>
<dbReference type="AlphaFoldDB" id="A0A1C7NWC9"/>
<feature type="compositionally biased region" description="Polar residues" evidence="3">
    <location>
        <begin position="1"/>
        <end position="14"/>
    </location>
</feature>
<accession>A0A1C7NWC9</accession>
<evidence type="ECO:0000256" key="3">
    <source>
        <dbReference type="SAM" id="MobiDB-lite"/>
    </source>
</evidence>
<comment type="similarity">
    <text evidence="1 2">Belongs to the phD/YefM antitoxin family.</text>
</comment>
<dbReference type="Gene3D" id="3.40.1620.10">
    <property type="entry name" value="YefM-like domain"/>
    <property type="match status" value="1"/>
</dbReference>
<dbReference type="Proteomes" id="UP000093111">
    <property type="component" value="Unassembled WGS sequence"/>
</dbReference>
<evidence type="ECO:0000256" key="1">
    <source>
        <dbReference type="ARBA" id="ARBA00009981"/>
    </source>
</evidence>
<evidence type="ECO:0000256" key="2">
    <source>
        <dbReference type="RuleBase" id="RU362080"/>
    </source>
</evidence>
<proteinExistence type="inferred from homology"/>
<dbReference type="SUPFAM" id="SSF143120">
    <property type="entry name" value="YefM-like"/>
    <property type="match status" value="1"/>
</dbReference>
<evidence type="ECO:0000313" key="4">
    <source>
        <dbReference type="EMBL" id="OBZ93338.1"/>
    </source>
</evidence>
<dbReference type="OrthoDB" id="72009at2"/>
<dbReference type="STRING" id="1612624.ADU59_22235"/>
<gene>
    <name evidence="4" type="ORF">ADU59_22235</name>
</gene>
<reference evidence="4 5" key="1">
    <citation type="journal article" date="2016" name="Syst. Appl. Microbiol.">
        <title>Pararhizobium polonicum sp. nov. isolated from tumors on stone fruit rootstocks.</title>
        <authorList>
            <person name="Pulawska J."/>
            <person name="Kuzmanovic N."/>
            <person name="Willems A."/>
            <person name="Pothier J.F."/>
        </authorList>
    </citation>
    <scope>NUCLEOTIDE SEQUENCE [LARGE SCALE GENOMIC DNA]</scope>
    <source>
        <strain evidence="4 5">F5.1</strain>
    </source>
</reference>
<feature type="region of interest" description="Disordered" evidence="3">
    <location>
        <begin position="1"/>
        <end position="21"/>
    </location>
</feature>
<dbReference type="RefSeq" id="WP_068956645.1">
    <property type="nucleotide sequence ID" value="NZ_LGLV01000015.1"/>
</dbReference>
<dbReference type="PATRIC" id="fig|1612624.7.peg.2115"/>
<dbReference type="Pfam" id="PF02604">
    <property type="entry name" value="PhdYeFM_antitox"/>
    <property type="match status" value="1"/>
</dbReference>